<accession>A0A2H9T548</accession>
<reference evidence="1" key="1">
    <citation type="journal article" date="2017" name="Appl. Environ. Microbiol.">
        <title>Molecular characterization of an Endozoicomonas-like organism causing infection in king scallop Pecten maximus L.</title>
        <authorList>
            <person name="Cano I."/>
            <person name="van Aerle R."/>
            <person name="Ross S."/>
            <person name="Verner-Jeffreys D.W."/>
            <person name="Paley R.K."/>
            <person name="Rimmer G."/>
            <person name="Ryder D."/>
            <person name="Hooper P."/>
            <person name="Stone D."/>
            <person name="Feist S.W."/>
        </authorList>
    </citation>
    <scope>NUCLEOTIDE SEQUENCE</scope>
</reference>
<dbReference type="EMBL" id="NSIT01000198">
    <property type="protein sequence ID" value="PJE78343.1"/>
    <property type="molecule type" value="Genomic_DNA"/>
</dbReference>
<organism evidence="1">
    <name type="scientific">invertebrate metagenome</name>
    <dbReference type="NCBI Taxonomy" id="1711999"/>
    <lineage>
        <taxon>unclassified sequences</taxon>
        <taxon>metagenomes</taxon>
        <taxon>organismal metagenomes</taxon>
    </lineage>
</organism>
<dbReference type="AlphaFoldDB" id="A0A2H9T548"/>
<dbReference type="InterPro" id="IPR010260">
    <property type="entry name" value="AlpA"/>
</dbReference>
<comment type="caution">
    <text evidence="1">The sequence shown here is derived from an EMBL/GenBank/DDBJ whole genome shotgun (WGS) entry which is preliminary data.</text>
</comment>
<protein>
    <recommendedName>
        <fullName evidence="2">AlpA family phage regulatory protein</fullName>
    </recommendedName>
</protein>
<dbReference type="Pfam" id="PF05930">
    <property type="entry name" value="Phage_AlpA"/>
    <property type="match status" value="1"/>
</dbReference>
<gene>
    <name evidence="1" type="ORF">CI610_02718</name>
</gene>
<evidence type="ECO:0008006" key="2">
    <source>
        <dbReference type="Google" id="ProtNLM"/>
    </source>
</evidence>
<evidence type="ECO:0000313" key="1">
    <source>
        <dbReference type="EMBL" id="PJE78343.1"/>
    </source>
</evidence>
<name>A0A2H9T548_9ZZZZ</name>
<sequence>MKVPIPKQKLNCISDRPETGILCNTDRILRLPDVETICGIKRSTIRRQEINGTFPRRISIGKRSVG</sequence>
<proteinExistence type="predicted"/>